<dbReference type="Proteomes" id="UP001307889">
    <property type="component" value="Chromosome 1"/>
</dbReference>
<dbReference type="PROSITE" id="PS50082">
    <property type="entry name" value="WD_REPEATS_2"/>
    <property type="match status" value="1"/>
</dbReference>
<evidence type="ECO:0000256" key="3">
    <source>
        <dbReference type="ARBA" id="ARBA00038335"/>
    </source>
</evidence>
<feature type="compositionally biased region" description="Polar residues" evidence="5">
    <location>
        <begin position="339"/>
        <end position="358"/>
    </location>
</feature>
<evidence type="ECO:0000256" key="5">
    <source>
        <dbReference type="SAM" id="MobiDB-lite"/>
    </source>
</evidence>
<dbReference type="SUPFAM" id="SSF50978">
    <property type="entry name" value="WD40 repeat-like"/>
    <property type="match status" value="1"/>
</dbReference>
<feature type="region of interest" description="Disordered" evidence="5">
    <location>
        <begin position="545"/>
        <end position="583"/>
    </location>
</feature>
<comment type="similarity">
    <text evidence="3">Belongs to the UTP5 family.</text>
</comment>
<feature type="compositionally biased region" description="Acidic residues" evidence="5">
    <location>
        <begin position="561"/>
        <end position="583"/>
    </location>
</feature>
<dbReference type="PANTHER" id="PTHR44267:SF1">
    <property type="entry name" value="WD REPEAT-CONTAINING PROTEIN 43"/>
    <property type="match status" value="1"/>
</dbReference>
<evidence type="ECO:0000256" key="2">
    <source>
        <dbReference type="ARBA" id="ARBA00023242"/>
    </source>
</evidence>
<dbReference type="EMBL" id="AP028909">
    <property type="protein sequence ID" value="BES88811.1"/>
    <property type="molecule type" value="Genomic_DNA"/>
</dbReference>
<evidence type="ECO:0000256" key="1">
    <source>
        <dbReference type="ARBA" id="ARBA00004123"/>
    </source>
</evidence>
<comment type="subcellular location">
    <subcellularLocation>
        <location evidence="1">Nucleus</location>
    </subcellularLocation>
</comment>
<dbReference type="Pfam" id="PF00400">
    <property type="entry name" value="WD40"/>
    <property type="match status" value="1"/>
</dbReference>
<keyword evidence="2" id="KW-0539">Nucleus</keyword>
<dbReference type="InterPro" id="IPR036322">
    <property type="entry name" value="WD40_repeat_dom_sf"/>
</dbReference>
<dbReference type="InterPro" id="IPR052414">
    <property type="entry name" value="U3_snoRNA-assoc_WDR"/>
</dbReference>
<evidence type="ECO:0000313" key="8">
    <source>
        <dbReference type="Proteomes" id="UP001307889"/>
    </source>
</evidence>
<name>A0ABN7A927_9HEMI</name>
<evidence type="ECO:0000313" key="7">
    <source>
        <dbReference type="EMBL" id="BES88811.1"/>
    </source>
</evidence>
<dbReference type="PANTHER" id="PTHR44267">
    <property type="entry name" value="WD REPEAT-CONTAINING PROTEIN 43"/>
    <property type="match status" value="1"/>
</dbReference>
<dbReference type="InterPro" id="IPR007148">
    <property type="entry name" value="SSU_processome_Utp12"/>
</dbReference>
<keyword evidence="8" id="KW-1185">Reference proteome</keyword>
<evidence type="ECO:0000256" key="4">
    <source>
        <dbReference type="PROSITE-ProRule" id="PRU00221"/>
    </source>
</evidence>
<evidence type="ECO:0000259" key="6">
    <source>
        <dbReference type="Pfam" id="PF04003"/>
    </source>
</evidence>
<dbReference type="Gene3D" id="2.130.10.10">
    <property type="entry name" value="YVTN repeat-like/Quinoprotein amine dehydrogenase"/>
    <property type="match status" value="2"/>
</dbReference>
<dbReference type="Pfam" id="PF04003">
    <property type="entry name" value="Utp12"/>
    <property type="match status" value="1"/>
</dbReference>
<accession>A0ABN7A927</accession>
<proteinExistence type="inferred from homology"/>
<keyword evidence="4" id="KW-0853">WD repeat</keyword>
<dbReference type="InterPro" id="IPR001680">
    <property type="entry name" value="WD40_rpt"/>
</dbReference>
<organism evidence="7 8">
    <name type="scientific">Nesidiocoris tenuis</name>
    <dbReference type="NCBI Taxonomy" id="355587"/>
    <lineage>
        <taxon>Eukaryota</taxon>
        <taxon>Metazoa</taxon>
        <taxon>Ecdysozoa</taxon>
        <taxon>Arthropoda</taxon>
        <taxon>Hexapoda</taxon>
        <taxon>Insecta</taxon>
        <taxon>Pterygota</taxon>
        <taxon>Neoptera</taxon>
        <taxon>Paraneoptera</taxon>
        <taxon>Hemiptera</taxon>
        <taxon>Heteroptera</taxon>
        <taxon>Panheteroptera</taxon>
        <taxon>Cimicomorpha</taxon>
        <taxon>Miridae</taxon>
        <taxon>Dicyphina</taxon>
        <taxon>Nesidiocoris</taxon>
    </lineage>
</organism>
<reference evidence="7 8" key="1">
    <citation type="submission" date="2023-09" db="EMBL/GenBank/DDBJ databases">
        <title>Nesidiocoris tenuis whole genome shotgun sequence.</title>
        <authorList>
            <person name="Shibata T."/>
            <person name="Shimoda M."/>
            <person name="Kobayashi T."/>
            <person name="Uehara T."/>
        </authorList>
    </citation>
    <scope>NUCLEOTIDE SEQUENCE [LARGE SCALE GENOMIC DNA]</scope>
    <source>
        <strain evidence="7 8">Japan</strain>
    </source>
</reference>
<sequence>MERDLLVFSECGENFAYCGSDGKLSVWDVITGLLKQEYVPNLHLRSPCTSLSWITLNSNVVNSSWKSRKRKLESSKSNVIVIGTSNGTIAMYSIVEGKVVSTLQGGHPASVESTAWSREQGLFSASEKHVVQWDLEKKEVKLKWKTGSGRTSCLAVSEKGDLCVTASRELRLWDVQSQKLLRKFTGHSSEVICLRFIKSLYFLSCGTSDRHIAAWSTTAESDDPVARYGMSDTLNGDVSITESNGLIHFTATTSSGLLQYFQHQLNGHVAKSIKPTKTVRIISDEKANEDGLLPVHSAALRTPLNVQIAYGHAPHFSFESIVLPSDGDKQIRLLRTPASTKSVTEPANKVGSSATPTTEHIDRGMSLKRKNLATSGIYDVPMDERLGNLSLAQKDSSGAPIGAKSSPYNLSQLLTQGLESKDKTILNNVLMKRDPQVIHETVSRLPFQMLSPLIRELVDRMQGKKMLVVVASSWLKAVLRMHASQLLSDPSTADVLSSAQPLIEARLNLLGPLSSLSGRLDHILYQLNTTQTGSLAHVEPSVIFQDEDSSDDGDSHIIDTDGNESEDKWEELSDLQDSEDPST</sequence>
<dbReference type="InterPro" id="IPR015943">
    <property type="entry name" value="WD40/YVTN_repeat-like_dom_sf"/>
</dbReference>
<feature type="domain" description="Small-subunit processome Utp12" evidence="6">
    <location>
        <begin position="422"/>
        <end position="524"/>
    </location>
</feature>
<feature type="region of interest" description="Disordered" evidence="5">
    <location>
        <begin position="339"/>
        <end position="359"/>
    </location>
</feature>
<protein>
    <submittedName>
        <fullName evidence="7">Dip2/Utp12 Family</fullName>
    </submittedName>
</protein>
<gene>
    <name evidence="7" type="ORF">NTJ_01618</name>
</gene>
<feature type="repeat" description="WD" evidence="4">
    <location>
        <begin position="184"/>
        <end position="216"/>
    </location>
</feature>
<dbReference type="SMART" id="SM00320">
    <property type="entry name" value="WD40"/>
    <property type="match status" value="4"/>
</dbReference>